<dbReference type="PANTHER" id="PTHR45626">
    <property type="entry name" value="TRANSCRIPTION TERMINATION FACTOR 2-RELATED"/>
    <property type="match status" value="1"/>
</dbReference>
<feature type="region of interest" description="Disordered" evidence="9">
    <location>
        <begin position="219"/>
        <end position="242"/>
    </location>
</feature>
<dbReference type="GO" id="GO:0006281">
    <property type="term" value="P:DNA repair"/>
    <property type="evidence" value="ECO:0007669"/>
    <property type="project" value="TreeGrafter"/>
</dbReference>
<dbReference type="InterPro" id="IPR036443">
    <property type="entry name" value="Znf_RanBP2_sf"/>
</dbReference>
<comment type="caution">
    <text evidence="14">The sequence shown here is derived from an EMBL/GenBank/DDBJ whole genome shotgun (WGS) entry which is preliminary data.</text>
</comment>
<dbReference type="Gene3D" id="3.40.50.10810">
    <property type="entry name" value="Tandem AAA-ATPase domain"/>
    <property type="match status" value="1"/>
</dbReference>
<evidence type="ECO:0000256" key="1">
    <source>
        <dbReference type="ARBA" id="ARBA00022723"/>
    </source>
</evidence>
<feature type="domain" description="Helicase C-terminal" evidence="13">
    <location>
        <begin position="1317"/>
        <end position="1471"/>
    </location>
</feature>
<evidence type="ECO:0000256" key="2">
    <source>
        <dbReference type="ARBA" id="ARBA00022741"/>
    </source>
</evidence>
<dbReference type="OrthoDB" id="204028at2759"/>
<keyword evidence="3 8" id="KW-0863">Zinc-finger</keyword>
<evidence type="ECO:0000256" key="3">
    <source>
        <dbReference type="ARBA" id="ARBA00022771"/>
    </source>
</evidence>
<evidence type="ECO:0000259" key="11">
    <source>
        <dbReference type="PROSITE" id="PS50199"/>
    </source>
</evidence>
<dbReference type="PROSITE" id="PS50118">
    <property type="entry name" value="HMG_BOX_2"/>
    <property type="match status" value="1"/>
</dbReference>
<gene>
    <name evidence="14" type="ORF">SEMRO_243_G097000.1</name>
</gene>
<dbReference type="GO" id="GO:0003677">
    <property type="term" value="F:DNA binding"/>
    <property type="evidence" value="ECO:0007669"/>
    <property type="project" value="UniProtKB-UniRule"/>
</dbReference>
<dbReference type="Gene3D" id="1.10.30.10">
    <property type="entry name" value="High mobility group box domain"/>
    <property type="match status" value="1"/>
</dbReference>
<feature type="domain" description="RanBP2-type" evidence="11">
    <location>
        <begin position="138"/>
        <end position="167"/>
    </location>
</feature>
<proteinExistence type="predicted"/>
<keyword evidence="2" id="KW-0547">Nucleotide-binding</keyword>
<dbReference type="GO" id="GO:0016787">
    <property type="term" value="F:hydrolase activity"/>
    <property type="evidence" value="ECO:0007669"/>
    <property type="project" value="UniProtKB-KW"/>
</dbReference>
<dbReference type="CDD" id="cd18793">
    <property type="entry name" value="SF2_C_SNF"/>
    <property type="match status" value="1"/>
</dbReference>
<evidence type="ECO:0000256" key="4">
    <source>
        <dbReference type="ARBA" id="ARBA00022801"/>
    </source>
</evidence>
<keyword evidence="15" id="KW-1185">Reference proteome</keyword>
<dbReference type="SUPFAM" id="SSF52540">
    <property type="entry name" value="P-loop containing nucleoside triphosphate hydrolases"/>
    <property type="match status" value="2"/>
</dbReference>
<feature type="DNA-binding region" description="HMG box" evidence="7">
    <location>
        <begin position="54"/>
        <end position="103"/>
    </location>
</feature>
<dbReference type="InterPro" id="IPR000330">
    <property type="entry name" value="SNF2_N"/>
</dbReference>
<feature type="region of interest" description="Disordered" evidence="9">
    <location>
        <begin position="1458"/>
        <end position="1477"/>
    </location>
</feature>
<feature type="region of interest" description="Disordered" evidence="9">
    <location>
        <begin position="18"/>
        <end position="68"/>
    </location>
</feature>
<evidence type="ECO:0000313" key="14">
    <source>
        <dbReference type="EMBL" id="CAB9505789.1"/>
    </source>
</evidence>
<dbReference type="PROSITE" id="PS51192">
    <property type="entry name" value="HELICASE_ATP_BIND_1"/>
    <property type="match status" value="1"/>
</dbReference>
<organism evidence="14 15">
    <name type="scientific">Seminavis robusta</name>
    <dbReference type="NCBI Taxonomy" id="568900"/>
    <lineage>
        <taxon>Eukaryota</taxon>
        <taxon>Sar</taxon>
        <taxon>Stramenopiles</taxon>
        <taxon>Ochrophyta</taxon>
        <taxon>Bacillariophyta</taxon>
        <taxon>Bacillariophyceae</taxon>
        <taxon>Bacillariophycidae</taxon>
        <taxon>Naviculales</taxon>
        <taxon>Naviculaceae</taxon>
        <taxon>Seminavis</taxon>
    </lineage>
</organism>
<dbReference type="GO" id="GO:0005524">
    <property type="term" value="F:ATP binding"/>
    <property type="evidence" value="ECO:0007669"/>
    <property type="project" value="UniProtKB-KW"/>
</dbReference>
<evidence type="ECO:0000259" key="13">
    <source>
        <dbReference type="PROSITE" id="PS51194"/>
    </source>
</evidence>
<keyword evidence="1" id="KW-0479">Metal-binding</keyword>
<protein>
    <submittedName>
        <fullName evidence="14">Regulator of chromatin subfamily A member 3-like 1</fullName>
    </submittedName>
</protein>
<dbReference type="GO" id="GO:0008270">
    <property type="term" value="F:zinc ion binding"/>
    <property type="evidence" value="ECO:0007669"/>
    <property type="project" value="UniProtKB-KW"/>
</dbReference>
<evidence type="ECO:0000259" key="10">
    <source>
        <dbReference type="PROSITE" id="PS50118"/>
    </source>
</evidence>
<dbReference type="PRINTS" id="PR00886">
    <property type="entry name" value="HIGHMOBLTY12"/>
</dbReference>
<feature type="compositionally biased region" description="Acidic residues" evidence="9">
    <location>
        <begin position="1462"/>
        <end position="1473"/>
    </location>
</feature>
<dbReference type="InterPro" id="IPR050628">
    <property type="entry name" value="SNF2_RAD54_helicase_TF"/>
</dbReference>
<dbReference type="InterPro" id="IPR027417">
    <property type="entry name" value="P-loop_NTPase"/>
</dbReference>
<dbReference type="SUPFAM" id="SSF90209">
    <property type="entry name" value="Ran binding protein zinc finger-like"/>
    <property type="match status" value="1"/>
</dbReference>
<feature type="region of interest" description="Disordered" evidence="9">
    <location>
        <begin position="712"/>
        <end position="747"/>
    </location>
</feature>
<feature type="region of interest" description="Disordered" evidence="9">
    <location>
        <begin position="101"/>
        <end position="140"/>
    </location>
</feature>
<reference evidence="14" key="1">
    <citation type="submission" date="2020-06" db="EMBL/GenBank/DDBJ databases">
        <authorList>
            <consortium name="Plant Systems Biology data submission"/>
        </authorList>
    </citation>
    <scope>NUCLEOTIDE SEQUENCE</scope>
    <source>
        <strain evidence="14">D6</strain>
    </source>
</reference>
<dbReference type="InterPro" id="IPR036910">
    <property type="entry name" value="HMG_box_dom_sf"/>
</dbReference>
<dbReference type="Pfam" id="PF00271">
    <property type="entry name" value="Helicase_C"/>
    <property type="match status" value="1"/>
</dbReference>
<dbReference type="PROSITE" id="PS51194">
    <property type="entry name" value="HELICASE_CTER"/>
    <property type="match status" value="1"/>
</dbReference>
<dbReference type="CDD" id="cd18008">
    <property type="entry name" value="DEXDc_SHPRH-like"/>
    <property type="match status" value="1"/>
</dbReference>
<evidence type="ECO:0000256" key="7">
    <source>
        <dbReference type="PROSITE-ProRule" id="PRU00267"/>
    </source>
</evidence>
<keyword evidence="7" id="KW-0539">Nucleus</keyword>
<dbReference type="SMART" id="SM00487">
    <property type="entry name" value="DEXDc"/>
    <property type="match status" value="1"/>
</dbReference>
<evidence type="ECO:0000259" key="12">
    <source>
        <dbReference type="PROSITE" id="PS51192"/>
    </source>
</evidence>
<feature type="domain" description="Helicase ATP-binding" evidence="12">
    <location>
        <begin position="920"/>
        <end position="1131"/>
    </location>
</feature>
<dbReference type="GO" id="GO:0005634">
    <property type="term" value="C:nucleus"/>
    <property type="evidence" value="ECO:0007669"/>
    <property type="project" value="UniProtKB-UniRule"/>
</dbReference>
<evidence type="ECO:0000256" key="6">
    <source>
        <dbReference type="ARBA" id="ARBA00022840"/>
    </source>
</evidence>
<dbReference type="InterPro" id="IPR038718">
    <property type="entry name" value="SNF2-like_sf"/>
</dbReference>
<dbReference type="PANTHER" id="PTHR45626:SF38">
    <property type="entry name" value="DEAD-BOX PROTEIN"/>
    <property type="match status" value="1"/>
</dbReference>
<dbReference type="SUPFAM" id="SSF47095">
    <property type="entry name" value="HMG-box"/>
    <property type="match status" value="1"/>
</dbReference>
<evidence type="ECO:0000313" key="15">
    <source>
        <dbReference type="Proteomes" id="UP001153069"/>
    </source>
</evidence>
<keyword evidence="7" id="KW-0238">DNA-binding</keyword>
<dbReference type="InterPro" id="IPR001876">
    <property type="entry name" value="Znf_RanBP2"/>
</dbReference>
<keyword evidence="6" id="KW-0067">ATP-binding</keyword>
<dbReference type="InterPro" id="IPR009071">
    <property type="entry name" value="HMG_box_dom"/>
</dbReference>
<dbReference type="GO" id="GO:0008094">
    <property type="term" value="F:ATP-dependent activity, acting on DNA"/>
    <property type="evidence" value="ECO:0007669"/>
    <property type="project" value="TreeGrafter"/>
</dbReference>
<dbReference type="SMART" id="SM00398">
    <property type="entry name" value="HMG"/>
    <property type="match status" value="1"/>
</dbReference>
<dbReference type="Pfam" id="PF00176">
    <property type="entry name" value="SNF2-rel_dom"/>
    <property type="match status" value="1"/>
</dbReference>
<feature type="compositionally biased region" description="Polar residues" evidence="9">
    <location>
        <begin position="718"/>
        <end position="732"/>
    </location>
</feature>
<dbReference type="PROSITE" id="PS50199">
    <property type="entry name" value="ZF_RANBP2_2"/>
    <property type="match status" value="1"/>
</dbReference>
<dbReference type="EMBL" id="CAICTM010000242">
    <property type="protein sequence ID" value="CAB9505789.1"/>
    <property type="molecule type" value="Genomic_DNA"/>
</dbReference>
<evidence type="ECO:0000256" key="5">
    <source>
        <dbReference type="ARBA" id="ARBA00022833"/>
    </source>
</evidence>
<evidence type="ECO:0000256" key="9">
    <source>
        <dbReference type="SAM" id="MobiDB-lite"/>
    </source>
</evidence>
<feature type="domain" description="HMG box" evidence="10">
    <location>
        <begin position="54"/>
        <end position="103"/>
    </location>
</feature>
<evidence type="ECO:0000256" key="8">
    <source>
        <dbReference type="PROSITE-ProRule" id="PRU00322"/>
    </source>
</evidence>
<feature type="compositionally biased region" description="Low complexity" evidence="9">
    <location>
        <begin position="1528"/>
        <end position="1543"/>
    </location>
</feature>
<keyword evidence="4" id="KW-0378">Hydrolase</keyword>
<dbReference type="Gene3D" id="3.40.50.300">
    <property type="entry name" value="P-loop containing nucleotide triphosphate hydrolases"/>
    <property type="match status" value="1"/>
</dbReference>
<dbReference type="InterPro" id="IPR001650">
    <property type="entry name" value="Helicase_C-like"/>
</dbReference>
<dbReference type="Gene3D" id="4.10.1060.10">
    <property type="entry name" value="Zinc finger, RanBP2-type"/>
    <property type="match status" value="1"/>
</dbReference>
<feature type="compositionally biased region" description="Low complexity" evidence="9">
    <location>
        <begin position="30"/>
        <end position="47"/>
    </location>
</feature>
<dbReference type="Proteomes" id="UP001153069">
    <property type="component" value="Unassembled WGS sequence"/>
</dbReference>
<keyword evidence="5" id="KW-0862">Zinc</keyword>
<dbReference type="InterPro" id="IPR014001">
    <property type="entry name" value="Helicase_ATP-bd"/>
</dbReference>
<dbReference type="InterPro" id="IPR049730">
    <property type="entry name" value="SNF2/RAD54-like_C"/>
</dbReference>
<dbReference type="SMART" id="SM00490">
    <property type="entry name" value="HELICc"/>
    <property type="match status" value="1"/>
</dbReference>
<sequence>MSDSSGKKRKATSQVVIVLSSGDEEEDTLVTPKTRPPTRAAARAVTASRQSKKKKKPKSGFMLFCRDHRPKVKEENPSISFGGMGKKLGEMWRSLSTQGRAKYMSGNNSGTNDNDSDSMERPAKKAKTTPNNNNTNDHEPSWPCSKCTFRNHQSADQCVMCDADNDGGGKMGAVVKKEAAGVSVIADLTLDDDNPVIVKAEAATAARRRNKNNQRLLELMEEESDNDELAKEKESKEEDADDAVEFVTTVNEQKFSHMRCHCTECPFDYNSDLSVNKKSCSLCYCYVCDVPVSLCASWESSSNNKLLNHCNAHDNKHQGTLAGYWKDQRHAKAANVHQEPRQATAVVTAYNNGSLKSGNGPFAPDDAVAKKDPNLTACRRCGWFNRFFHRNFRVYKNLHPIGFLDWCQCCGRVASEQDFGKLQTKPVVPQAGDIFLGTKNIPFTIVARDPREIEKYEQNWLDAADGTANPEWQYDEDEMREDFFRHRFGKRPTLNMILASVAIVKEEDMPTTGTFTTNHKKEDCMARHYDDFAYKNGCVRDPFNYWAYEDYRWGAGPKECSVDETEGIHLKNEYDLILLQQLQHFEAGGFCARKPPTPTTEGTKSILTFDITATLDKTEKTGTFTVKVYVRPRSKGRLKLTGAASFNKLLGSWFNIFPFALSDLSGSLIAEKPDSDDGYPVYSLSSRTVDVPPFTLSSSEWKTALKKMKSEIDDSVQERNSQAKASRNSLCLESTHESKGLGGQSQMEPGFSNVMKRYFKEILPEDVTKASVKGVWVGKSLGVVSEHRRMRKSGESLPFRKSEGCSSPHSNQNAIHDLSYIRADERPLALGLRRSCNSILHGTTTMSSLIAHCENLGHKEMLLVDGLNIELLQFQKQSLQFCVDRETAKGGIQALLWPKLPWVEGDGDVWYNPIIQNYRTTPPNLVRGGIIAEEMGLGKTIISLALILSNPAPAVPASGSSIDDLDNLEDDCTWDKGLYSRTTEGKPKRGHIISRGTLVVCHVSLVGQWIDEAKSKLVHPGLVYSYHGGSRKRIPEVLAANQIVVTTYQTLQSDNTYHAKKSGEEDYVPPLAQVRWWRVICDESHSLSDASTLKSRAVSDLVADHKWLVSGTPVQTSLVDLKNQLNWLGIENVNEMFQVFKTTLEHTNDRNSGQGQSRRRRSYSYGPCGNNGHVVLGHFMFFLRTCLIRHSQKQTYRGTTPKVTLMQLPPKTERTIEVDWDEDELEQYDVLETKALEWYTDFKSRHSKLSKYYVRLQAKLMQTRIACAGGKYPLDDVENVEGAIEDEDEDSDEEEGKSKKKAQVKYSDFAFKSKCKRLIQELKHARDNDPTSKSLVFSQFTSSLKYLQEELPKNGFQFRTLSGSMPMRQRAKALHDFQNDPPTTIFLLSLRSGSVGLNLTQANRVFLLEPCFNPAIELQSIGRVHRLGQKRNVEVVRLFMKDSIETRIATLMKSKYGTSAEAADDGEDDSDGEEDKKPAAVCDKTVALVGSISSDKAAILGEEFDLLYGCSVANGSNPDGLVPDEAPSSGSGAGASSRKSAVL</sequence>
<accession>A0A9N8DTR0</accession>
<feature type="region of interest" description="Disordered" evidence="9">
    <location>
        <begin position="1517"/>
        <end position="1543"/>
    </location>
</feature>
<dbReference type="PROSITE" id="PS01358">
    <property type="entry name" value="ZF_RANBP2_1"/>
    <property type="match status" value="1"/>
</dbReference>
<dbReference type="Pfam" id="PF00505">
    <property type="entry name" value="HMG_box"/>
    <property type="match status" value="1"/>
</dbReference>
<dbReference type="SMART" id="SM00547">
    <property type="entry name" value="ZnF_RBZ"/>
    <property type="match status" value="1"/>
</dbReference>
<name>A0A9N8DTR0_9STRA</name>